<sequence>MQSRQCRGVGSSGPPSAGPACRTGRRSMSVQPAHSRPRESLPSQRRFTTLRDSHWARASRIPCEFAGGAPVQPPVAGTTRPEARAPSPPEIALKSAVHRAIARSSGRFAYCRRFASSATGGDSPDRTPVSANSASGSHRHVRFADAEPPHAGAADPRAALRAASRAARSVRFGRRAAADITAADCSTTSRGSGQQNAQATGPVPAAMCRTAAHHDTISGARSGLRLDAYRPGTTNGTKIVLWTRHGGASQRWSLRR</sequence>
<reference evidence="3" key="1">
    <citation type="submission" date="2016-06" db="EMBL/GenBank/DDBJ databases">
        <authorList>
            <person name="Varghese N."/>
            <person name="Submissions Spin"/>
        </authorList>
    </citation>
    <scope>NUCLEOTIDE SEQUENCE [LARGE SCALE GENOMIC DNA]</scope>
    <source>
        <strain evidence="3">DSM 44814</strain>
    </source>
</reference>
<proteinExistence type="predicted"/>
<dbReference type="Gene3D" id="2.80.10.50">
    <property type="match status" value="1"/>
</dbReference>
<evidence type="ECO:0000313" key="2">
    <source>
        <dbReference type="EMBL" id="SCL59502.1"/>
    </source>
</evidence>
<keyword evidence="3" id="KW-1185">Reference proteome</keyword>
<feature type="region of interest" description="Disordered" evidence="1">
    <location>
        <begin position="1"/>
        <end position="46"/>
    </location>
</feature>
<evidence type="ECO:0000313" key="3">
    <source>
        <dbReference type="Proteomes" id="UP000199696"/>
    </source>
</evidence>
<accession>A0A1C6UZQ2</accession>
<dbReference type="EMBL" id="FMHY01000002">
    <property type="protein sequence ID" value="SCL59502.1"/>
    <property type="molecule type" value="Genomic_DNA"/>
</dbReference>
<gene>
    <name evidence="2" type="ORF">GA0070604_4069</name>
</gene>
<dbReference type="STRING" id="227316.GA0070604_4069"/>
<feature type="region of interest" description="Disordered" evidence="1">
    <location>
        <begin position="116"/>
        <end position="139"/>
    </location>
</feature>
<feature type="region of interest" description="Disordered" evidence="1">
    <location>
        <begin position="65"/>
        <end position="87"/>
    </location>
</feature>
<evidence type="ECO:0000256" key="1">
    <source>
        <dbReference type="SAM" id="MobiDB-lite"/>
    </source>
</evidence>
<name>A0A1C6UZQ2_9ACTN</name>
<protein>
    <submittedName>
        <fullName evidence="2">Uncharacterized protein</fullName>
    </submittedName>
</protein>
<dbReference type="SUPFAM" id="SSF50370">
    <property type="entry name" value="Ricin B-like lectins"/>
    <property type="match status" value="1"/>
</dbReference>
<organism evidence="2 3">
    <name type="scientific">Micromonospora eburnea</name>
    <dbReference type="NCBI Taxonomy" id="227316"/>
    <lineage>
        <taxon>Bacteria</taxon>
        <taxon>Bacillati</taxon>
        <taxon>Actinomycetota</taxon>
        <taxon>Actinomycetes</taxon>
        <taxon>Micromonosporales</taxon>
        <taxon>Micromonosporaceae</taxon>
        <taxon>Micromonospora</taxon>
    </lineage>
</organism>
<dbReference type="Proteomes" id="UP000199696">
    <property type="component" value="Unassembled WGS sequence"/>
</dbReference>
<dbReference type="CDD" id="cd00161">
    <property type="entry name" value="beta-trefoil_Ricin-like"/>
    <property type="match status" value="1"/>
</dbReference>
<dbReference type="InterPro" id="IPR035992">
    <property type="entry name" value="Ricin_B-like_lectins"/>
</dbReference>
<dbReference type="AlphaFoldDB" id="A0A1C6UZQ2"/>
<dbReference type="PROSITE" id="PS50231">
    <property type="entry name" value="RICIN_B_LECTIN"/>
    <property type="match status" value="1"/>
</dbReference>